<dbReference type="Proteomes" id="UP001209854">
    <property type="component" value="Unassembled WGS sequence"/>
</dbReference>
<comment type="caution">
    <text evidence="2">The sequence shown here is derived from an EMBL/GenBank/DDBJ whole genome shotgun (WGS) entry which is preliminary data.</text>
</comment>
<keyword evidence="2" id="KW-0238">DNA-binding</keyword>
<dbReference type="Pfam" id="PF12836">
    <property type="entry name" value="HHH_3"/>
    <property type="match status" value="1"/>
</dbReference>
<evidence type="ECO:0000313" key="3">
    <source>
        <dbReference type="Proteomes" id="UP001209854"/>
    </source>
</evidence>
<proteinExistence type="predicted"/>
<dbReference type="PANTHER" id="PTHR21180:SF32">
    <property type="entry name" value="ENDONUCLEASE_EXONUCLEASE_PHOSPHATASE FAMILY DOMAIN-CONTAINING PROTEIN 1"/>
    <property type="match status" value="1"/>
</dbReference>
<keyword evidence="3" id="KW-1185">Reference proteome</keyword>
<gene>
    <name evidence="2" type="ORF">NX722_06220</name>
</gene>
<evidence type="ECO:0000313" key="2">
    <source>
        <dbReference type="EMBL" id="MCW7552249.1"/>
    </source>
</evidence>
<dbReference type="SUPFAM" id="SSF47781">
    <property type="entry name" value="RuvA domain 2-like"/>
    <property type="match status" value="1"/>
</dbReference>
<feature type="signal peptide" evidence="1">
    <location>
        <begin position="1"/>
        <end position="22"/>
    </location>
</feature>
<accession>A0ABT3MS92</accession>
<keyword evidence="1" id="KW-0732">Signal</keyword>
<dbReference type="EMBL" id="JAPFCC010000001">
    <property type="protein sequence ID" value="MCW7552249.1"/>
    <property type="molecule type" value="Genomic_DNA"/>
</dbReference>
<dbReference type="InterPro" id="IPR010994">
    <property type="entry name" value="RuvA_2-like"/>
</dbReference>
<reference evidence="2 3" key="1">
    <citation type="submission" date="2022-10" db="EMBL/GenBank/DDBJ databases">
        <title>High-quality genome sequences of two octocoral-associated bacteria, Endozoicomonas euniceicola EF212 and Endozoicomonas gorgoniicola PS125.</title>
        <authorList>
            <person name="Chiou Y.-J."/>
            <person name="Chen Y.-H."/>
        </authorList>
    </citation>
    <scope>NUCLEOTIDE SEQUENCE [LARGE SCALE GENOMIC DNA]</scope>
    <source>
        <strain evidence="2 3">PS125</strain>
    </source>
</reference>
<dbReference type="NCBIfam" id="TIGR00426">
    <property type="entry name" value="competence protein ComEA helix-hairpin-helix repeat region"/>
    <property type="match status" value="1"/>
</dbReference>
<dbReference type="InterPro" id="IPR004509">
    <property type="entry name" value="Competence_ComEA_HhH"/>
</dbReference>
<name>A0ABT3MS92_9GAMM</name>
<dbReference type="Gene3D" id="1.10.150.280">
    <property type="entry name" value="AF1531-like domain"/>
    <property type="match status" value="1"/>
</dbReference>
<organism evidence="2 3">
    <name type="scientific">Endozoicomonas gorgoniicola</name>
    <dbReference type="NCBI Taxonomy" id="1234144"/>
    <lineage>
        <taxon>Bacteria</taxon>
        <taxon>Pseudomonadati</taxon>
        <taxon>Pseudomonadota</taxon>
        <taxon>Gammaproteobacteria</taxon>
        <taxon>Oceanospirillales</taxon>
        <taxon>Endozoicomonadaceae</taxon>
        <taxon>Endozoicomonas</taxon>
    </lineage>
</organism>
<protein>
    <submittedName>
        <fullName evidence="2">ComEA family DNA-binding protein</fullName>
    </submittedName>
</protein>
<evidence type="ECO:0000256" key="1">
    <source>
        <dbReference type="SAM" id="SignalP"/>
    </source>
</evidence>
<sequence length="93" mass="10344">MRKTITALLTSLFLSFSIPVFAEQSVKSGKINVNEATVQQLNESLVGVGPKIAREIVNHRESHGSFHSMEDLDKVKYIGSALLEKNKNKIVFD</sequence>
<dbReference type="GO" id="GO:0003677">
    <property type="term" value="F:DNA binding"/>
    <property type="evidence" value="ECO:0007669"/>
    <property type="project" value="UniProtKB-KW"/>
</dbReference>
<dbReference type="PANTHER" id="PTHR21180">
    <property type="entry name" value="ENDONUCLEASE/EXONUCLEASE/PHOSPHATASE FAMILY DOMAIN-CONTAINING PROTEIN 1"/>
    <property type="match status" value="1"/>
</dbReference>
<feature type="chain" id="PRO_5046075126" evidence="1">
    <location>
        <begin position="23"/>
        <end position="93"/>
    </location>
</feature>
<dbReference type="RefSeq" id="WP_262567224.1">
    <property type="nucleotide sequence ID" value="NZ_JAPFCC010000001.1"/>
</dbReference>
<dbReference type="InterPro" id="IPR051675">
    <property type="entry name" value="Endo/Exo/Phosphatase_dom_1"/>
</dbReference>